<proteinExistence type="predicted"/>
<gene>
    <name evidence="1" type="primary">dprA</name>
    <name evidence="1" type="ORF">JYE49_04735</name>
</gene>
<organism evidence="1 2">
    <name type="scientific">Aristaeella hokkaidonensis</name>
    <dbReference type="NCBI Taxonomy" id="3046382"/>
    <lineage>
        <taxon>Bacteria</taxon>
        <taxon>Bacillati</taxon>
        <taxon>Bacillota</taxon>
        <taxon>Clostridia</taxon>
        <taxon>Eubacteriales</taxon>
        <taxon>Aristaeellaceae</taxon>
        <taxon>Aristaeella</taxon>
    </lineage>
</organism>
<sequence length="372" mass="40617">MNPVSQYGYAYDAWLASACMPASAVRKLLDYYGSSEACHEAVCRNDDGLKELISQRFYQLLYSTGTKENLEKLQKVMDRHGIRSLVFTDPGFPSSLHEIHDPPAILFMQGNKDCLRDRSLAIVGSRAASYTGQKAAGRLAEDLGRHGITVISGLACGIDAAAHRGCLDGKGLTIAVVGNGLDRVYPADNRCLHDDILKNGGLIISEYAPGEKALGWHFPVRNRIIVGLSRALILMEARIRSGSMTSVNHALEQGKDVFVYPGDPASDCFEGNHQLLREGGLYFTSANDILEDLHWLDNPSAVRQNSDCVQGYKPSTPEEKTLMNALKPGALSFEQLIACTGLNPSVLMSTLTILQIRGVIEALPGKQYQIKH</sequence>
<dbReference type="Proteomes" id="UP000682782">
    <property type="component" value="Chromosome"/>
</dbReference>
<protein>
    <submittedName>
        <fullName evidence="1">DNA-processing protein DprA</fullName>
    </submittedName>
</protein>
<name>A0AC61MY62_9FIRM</name>
<evidence type="ECO:0000313" key="1">
    <source>
        <dbReference type="EMBL" id="QUC68007.1"/>
    </source>
</evidence>
<dbReference type="EMBL" id="CP068393">
    <property type="protein sequence ID" value="QUC68007.1"/>
    <property type="molecule type" value="Genomic_DNA"/>
</dbReference>
<evidence type="ECO:0000313" key="2">
    <source>
        <dbReference type="Proteomes" id="UP000682782"/>
    </source>
</evidence>
<keyword evidence="2" id="KW-1185">Reference proteome</keyword>
<accession>A0AC61MY62</accession>
<reference evidence="1" key="1">
    <citation type="submission" date="2021-01" db="EMBL/GenBank/DDBJ databases">
        <title>Complete genome sequence of Clostridiales bacterium R-7.</title>
        <authorList>
            <person name="Mahoney-Kurpe S.C."/>
            <person name="Palevich N."/>
            <person name="Koike S."/>
            <person name="Moon C.D."/>
            <person name="Attwood G.T."/>
        </authorList>
    </citation>
    <scope>NUCLEOTIDE SEQUENCE</scope>
    <source>
        <strain evidence="1">R-7</strain>
    </source>
</reference>